<evidence type="ECO:0000256" key="1">
    <source>
        <dbReference type="ARBA" id="ARBA00008184"/>
    </source>
</evidence>
<evidence type="ECO:0000259" key="5">
    <source>
        <dbReference type="SMART" id="SM00986"/>
    </source>
</evidence>
<keyword evidence="2" id="KW-0227">DNA damage</keyword>
<evidence type="ECO:0000313" key="6">
    <source>
        <dbReference type="EMBL" id="CAB4737971.1"/>
    </source>
</evidence>
<dbReference type="HAMAP" id="MF_00148">
    <property type="entry name" value="UDG"/>
    <property type="match status" value="1"/>
</dbReference>
<reference evidence="6" key="1">
    <citation type="submission" date="2020-05" db="EMBL/GenBank/DDBJ databases">
        <authorList>
            <person name="Chiriac C."/>
            <person name="Salcher M."/>
            <person name="Ghai R."/>
            <person name="Kavagutti S V."/>
        </authorList>
    </citation>
    <scope>NUCLEOTIDE SEQUENCE</scope>
</reference>
<dbReference type="SMART" id="SM00987">
    <property type="entry name" value="UreE_C"/>
    <property type="match status" value="1"/>
</dbReference>
<dbReference type="AlphaFoldDB" id="A0A6J6SSS3"/>
<dbReference type="PANTHER" id="PTHR11264">
    <property type="entry name" value="URACIL-DNA GLYCOSYLASE"/>
    <property type="match status" value="1"/>
</dbReference>
<dbReference type="InterPro" id="IPR005122">
    <property type="entry name" value="Uracil-DNA_glycosylase-like"/>
</dbReference>
<dbReference type="InterPro" id="IPR036895">
    <property type="entry name" value="Uracil-DNA_glycosylase-like_sf"/>
</dbReference>
<dbReference type="EMBL" id="CAEZZB010000003">
    <property type="protein sequence ID" value="CAB4737971.1"/>
    <property type="molecule type" value="Genomic_DNA"/>
</dbReference>
<evidence type="ECO:0000256" key="4">
    <source>
        <dbReference type="ARBA" id="ARBA00023204"/>
    </source>
</evidence>
<dbReference type="GO" id="GO:0004844">
    <property type="term" value="F:uracil DNA N-glycosylase activity"/>
    <property type="evidence" value="ECO:0007669"/>
    <property type="project" value="InterPro"/>
</dbReference>
<evidence type="ECO:0000256" key="2">
    <source>
        <dbReference type="ARBA" id="ARBA00022763"/>
    </source>
</evidence>
<dbReference type="GO" id="GO:0097510">
    <property type="term" value="P:base-excision repair, AP site formation via deaminated base removal"/>
    <property type="evidence" value="ECO:0007669"/>
    <property type="project" value="TreeGrafter"/>
</dbReference>
<dbReference type="SUPFAM" id="SSF52141">
    <property type="entry name" value="Uracil-DNA glycosylase-like"/>
    <property type="match status" value="1"/>
</dbReference>
<dbReference type="NCBIfam" id="NF003592">
    <property type="entry name" value="PRK05254.1-5"/>
    <property type="match status" value="1"/>
</dbReference>
<keyword evidence="3" id="KW-0378">Hydrolase</keyword>
<keyword evidence="4" id="KW-0234">DNA repair</keyword>
<dbReference type="PANTHER" id="PTHR11264:SF0">
    <property type="entry name" value="URACIL-DNA GLYCOSYLASE"/>
    <property type="match status" value="1"/>
</dbReference>
<dbReference type="CDD" id="cd10027">
    <property type="entry name" value="UDG-F1-like"/>
    <property type="match status" value="1"/>
</dbReference>
<sequence>MSLFDQLHPDWQSALEPFRPNLLSIDRALEGEVIAPEYKNVMRALTTPIDSIRVAIIGQDPYPTPGFAHGFAFSVSREIVKLPASLKNVFKELESDCGVAMPINGDLSHWSEQGVLLLNRILTTRAGHSLAHVDIGWQEITDEVARQLGQRSVVALLWGKSAQELAHYFPAELVITSAHPSPLSAYRGFFGSKPFSAVNSILLSKGQQEIKWEKIKPRRNIRGALS</sequence>
<name>A0A6J6SSS3_9ZZZZ</name>
<organism evidence="6">
    <name type="scientific">freshwater metagenome</name>
    <dbReference type="NCBI Taxonomy" id="449393"/>
    <lineage>
        <taxon>unclassified sequences</taxon>
        <taxon>metagenomes</taxon>
        <taxon>ecological metagenomes</taxon>
    </lineage>
</organism>
<accession>A0A6J6SSS3</accession>
<dbReference type="InterPro" id="IPR002043">
    <property type="entry name" value="UDG_fam1"/>
</dbReference>
<gene>
    <name evidence="6" type="ORF">UFOPK2816_00095</name>
</gene>
<dbReference type="Gene3D" id="3.40.470.10">
    <property type="entry name" value="Uracil-DNA glycosylase-like domain"/>
    <property type="match status" value="1"/>
</dbReference>
<protein>
    <submittedName>
        <fullName evidence="6">Unannotated protein</fullName>
    </submittedName>
</protein>
<evidence type="ECO:0000256" key="3">
    <source>
        <dbReference type="ARBA" id="ARBA00022801"/>
    </source>
</evidence>
<feature type="domain" description="Uracil-DNA glycosylase-like" evidence="5">
    <location>
        <begin position="45"/>
        <end position="202"/>
    </location>
</feature>
<proteinExistence type="inferred from homology"/>
<comment type="similarity">
    <text evidence="1">Belongs to the uracil-DNA glycosylase (UDG) superfamily. UNG family.</text>
</comment>
<dbReference type="NCBIfam" id="NF003588">
    <property type="entry name" value="PRK05254.1-1"/>
    <property type="match status" value="1"/>
</dbReference>
<dbReference type="SMART" id="SM00986">
    <property type="entry name" value="UDG"/>
    <property type="match status" value="1"/>
</dbReference>
<dbReference type="Pfam" id="PF03167">
    <property type="entry name" value="UDG"/>
    <property type="match status" value="1"/>
</dbReference>